<gene>
    <name evidence="6" type="primary">LOC115273878</name>
</gene>
<dbReference type="GO" id="GO:0030246">
    <property type="term" value="F:carbohydrate binding"/>
    <property type="evidence" value="ECO:0007669"/>
    <property type="project" value="UniProtKB-KW"/>
</dbReference>
<accession>A0A673TJM5</accession>
<keyword evidence="2" id="KW-1015">Disulfide bond</keyword>
<dbReference type="Pfam" id="PF00059">
    <property type="entry name" value="Lectin_C"/>
    <property type="match status" value="1"/>
</dbReference>
<dbReference type="SUPFAM" id="SSF56436">
    <property type="entry name" value="C-type lectin-like"/>
    <property type="match status" value="1"/>
</dbReference>
<dbReference type="GeneID" id="115273878"/>
<keyword evidence="4" id="KW-0472">Membrane</keyword>
<name>A0A673TJM5_SURSU</name>
<evidence type="ECO:0000313" key="7">
    <source>
        <dbReference type="Proteomes" id="UP000472268"/>
    </source>
</evidence>
<keyword evidence="4" id="KW-1133">Transmembrane helix</keyword>
<evidence type="ECO:0000256" key="3">
    <source>
        <dbReference type="ARBA" id="ARBA00023180"/>
    </source>
</evidence>
<dbReference type="Proteomes" id="UP000472268">
    <property type="component" value="Chromosome 12"/>
</dbReference>
<dbReference type="PROSITE" id="PS00615">
    <property type="entry name" value="C_TYPE_LECTIN_1"/>
    <property type="match status" value="1"/>
</dbReference>
<proteinExistence type="predicted"/>
<dbReference type="Gene3D" id="3.10.100.10">
    <property type="entry name" value="Mannose-Binding Protein A, subunit A"/>
    <property type="match status" value="1"/>
</dbReference>
<keyword evidence="1" id="KW-0430">Lectin</keyword>
<keyword evidence="3" id="KW-0325">Glycoprotein</keyword>
<keyword evidence="7" id="KW-1185">Reference proteome</keyword>
<feature type="domain" description="C-type lectin" evidence="5">
    <location>
        <begin position="139"/>
        <end position="237"/>
    </location>
</feature>
<dbReference type="RefSeq" id="XP_029773025.1">
    <property type="nucleotide sequence ID" value="XM_029917165.1"/>
</dbReference>
<dbReference type="PANTHER" id="PTHR46490:SF6">
    <property type="entry name" value="ASIALOGLYCOPROTEIN RECEPTOR 1-LIKE-RELATED"/>
    <property type="match status" value="1"/>
</dbReference>
<dbReference type="Ensembl" id="ENSSSUT00005010589.1">
    <property type="protein sequence ID" value="ENSSSUP00005009214.1"/>
    <property type="gene ID" value="ENSSSUG00005005959.1"/>
</dbReference>
<dbReference type="AlphaFoldDB" id="A0A673TJM5"/>
<sequence>MEGKYPPIQGLGSGSSSSLCVPGTVLEDPVHCLMPAAFPSAQWDQKLPQDGPWKFFCQAMTLVLLLLVLILGVVLAEVLQFSNQMEEDLKQMHIKFVQGLADAGHQRDIMWGEVFRQTEAMRAGNESSCEPCHENWTAFQGSCYQFSTERKSWFQARDYCTEKNAHLVIINSQAEQKFLSPKGNNHYWIGLRKQYPQGIYKWQDGSVPTFINWRDTTSSEYDCAYLMNLGSWFSSSCYTYWYYWICEKPQVC</sequence>
<dbReference type="InterPro" id="IPR001304">
    <property type="entry name" value="C-type_lectin-like"/>
</dbReference>
<evidence type="ECO:0000256" key="2">
    <source>
        <dbReference type="ARBA" id="ARBA00023157"/>
    </source>
</evidence>
<dbReference type="OMA" id="LENWMAF"/>
<keyword evidence="4" id="KW-0812">Transmembrane</keyword>
<dbReference type="InterPro" id="IPR016187">
    <property type="entry name" value="CTDL_fold"/>
</dbReference>
<dbReference type="InterPro" id="IPR052309">
    <property type="entry name" value="C-type_Lectin_Domain_Fam1"/>
</dbReference>
<reference evidence="6" key="3">
    <citation type="submission" date="2025-09" db="UniProtKB">
        <authorList>
            <consortium name="Ensembl"/>
        </authorList>
    </citation>
    <scope>IDENTIFICATION</scope>
</reference>
<dbReference type="InterPro" id="IPR018378">
    <property type="entry name" value="C-type_lectin_CS"/>
</dbReference>
<dbReference type="SMART" id="SM00034">
    <property type="entry name" value="CLECT"/>
    <property type="match status" value="1"/>
</dbReference>
<evidence type="ECO:0000259" key="5">
    <source>
        <dbReference type="PROSITE" id="PS50041"/>
    </source>
</evidence>
<reference evidence="6" key="2">
    <citation type="submission" date="2025-08" db="UniProtKB">
        <authorList>
            <consortium name="Ensembl"/>
        </authorList>
    </citation>
    <scope>IDENTIFICATION</scope>
</reference>
<protein>
    <recommendedName>
        <fullName evidence="5">C-type lectin domain-containing protein</fullName>
    </recommendedName>
</protein>
<evidence type="ECO:0000313" key="6">
    <source>
        <dbReference type="Ensembl" id="ENSSSUP00005009214.1"/>
    </source>
</evidence>
<evidence type="ECO:0000256" key="4">
    <source>
        <dbReference type="SAM" id="Phobius"/>
    </source>
</evidence>
<dbReference type="PROSITE" id="PS50041">
    <property type="entry name" value="C_TYPE_LECTIN_2"/>
    <property type="match status" value="1"/>
</dbReference>
<feature type="transmembrane region" description="Helical" evidence="4">
    <location>
        <begin position="53"/>
        <end position="76"/>
    </location>
</feature>
<evidence type="ECO:0000256" key="1">
    <source>
        <dbReference type="ARBA" id="ARBA00022734"/>
    </source>
</evidence>
<dbReference type="PANTHER" id="PTHR46490">
    <property type="entry name" value="C-TYPE LECTIN DOMAIN FAMILY 12 MEMBER A-RELATED"/>
    <property type="match status" value="1"/>
</dbReference>
<reference evidence="6 7" key="1">
    <citation type="submission" date="2019-05" db="EMBL/GenBank/DDBJ databases">
        <title>A Chromosome-scale Meerkat (S. suricatta) Genome Assembly.</title>
        <authorList>
            <person name="Dudchenko O."/>
            <person name="Lieberman Aiden E."/>
            <person name="Tung J."/>
            <person name="Barreiro L.B."/>
            <person name="Clutton-Brock T.H."/>
        </authorList>
    </citation>
    <scope>NUCLEOTIDE SEQUENCE [LARGE SCALE GENOMIC DNA]</scope>
</reference>
<dbReference type="InterPro" id="IPR016186">
    <property type="entry name" value="C-type_lectin-like/link_sf"/>
</dbReference>
<organism evidence="6 7">
    <name type="scientific">Suricata suricatta</name>
    <name type="common">Meerkat</name>
    <dbReference type="NCBI Taxonomy" id="37032"/>
    <lineage>
        <taxon>Eukaryota</taxon>
        <taxon>Metazoa</taxon>
        <taxon>Chordata</taxon>
        <taxon>Craniata</taxon>
        <taxon>Vertebrata</taxon>
        <taxon>Euteleostomi</taxon>
        <taxon>Mammalia</taxon>
        <taxon>Eutheria</taxon>
        <taxon>Laurasiatheria</taxon>
        <taxon>Carnivora</taxon>
        <taxon>Feliformia</taxon>
        <taxon>Herpestidae</taxon>
        <taxon>Suricata</taxon>
    </lineage>
</organism>